<protein>
    <recommendedName>
        <fullName evidence="7">peptidoglycan glycosyltransferase</fullName>
        <ecNumber evidence="7">2.4.99.28</ecNumber>
    </recommendedName>
</protein>
<dbReference type="GO" id="GO:0005886">
    <property type="term" value="C:plasma membrane"/>
    <property type="evidence" value="ECO:0007669"/>
    <property type="project" value="TreeGrafter"/>
</dbReference>
<keyword evidence="3 9" id="KW-0812">Transmembrane</keyword>
<dbReference type="GO" id="GO:0008955">
    <property type="term" value="F:peptidoglycan glycosyltransferase activity"/>
    <property type="evidence" value="ECO:0007669"/>
    <property type="project" value="UniProtKB-EC"/>
</dbReference>
<evidence type="ECO:0000256" key="7">
    <source>
        <dbReference type="ARBA" id="ARBA00044770"/>
    </source>
</evidence>
<dbReference type="RefSeq" id="WP_126392205.1">
    <property type="nucleotide sequence ID" value="NZ_CP034539.1"/>
</dbReference>
<evidence type="ECO:0000256" key="6">
    <source>
        <dbReference type="ARBA" id="ARBA00023136"/>
    </source>
</evidence>
<evidence type="ECO:0000256" key="5">
    <source>
        <dbReference type="ARBA" id="ARBA00022989"/>
    </source>
</evidence>
<dbReference type="PROSITE" id="PS00428">
    <property type="entry name" value="FTSW_RODA_SPOVE"/>
    <property type="match status" value="1"/>
</dbReference>
<dbReference type="GO" id="GO:0032153">
    <property type="term" value="C:cell division site"/>
    <property type="evidence" value="ECO:0007669"/>
    <property type="project" value="TreeGrafter"/>
</dbReference>
<keyword evidence="6 9" id="KW-0472">Membrane</keyword>
<keyword evidence="4" id="KW-0133">Cell shape</keyword>
<evidence type="ECO:0000256" key="4">
    <source>
        <dbReference type="ARBA" id="ARBA00022960"/>
    </source>
</evidence>
<feature type="transmembrane region" description="Helical" evidence="9">
    <location>
        <begin position="371"/>
        <end position="388"/>
    </location>
</feature>
<dbReference type="GO" id="GO:0051301">
    <property type="term" value="P:cell division"/>
    <property type="evidence" value="ECO:0007669"/>
    <property type="project" value="InterPro"/>
</dbReference>
<proteinExistence type="predicted"/>
<dbReference type="AlphaFoldDB" id="A0A3S9M698"/>
<accession>A0A3S9M698</accession>
<feature type="transmembrane region" description="Helical" evidence="9">
    <location>
        <begin position="67"/>
        <end position="89"/>
    </location>
</feature>
<dbReference type="InterPro" id="IPR001182">
    <property type="entry name" value="FtsW/RodA"/>
</dbReference>
<dbReference type="InterPro" id="IPR018365">
    <property type="entry name" value="Cell_cycle_FtsW-rel_CS"/>
</dbReference>
<name>A0A3S9M698_9ACTN</name>
<evidence type="ECO:0000256" key="9">
    <source>
        <dbReference type="SAM" id="Phobius"/>
    </source>
</evidence>
<feature type="transmembrane region" description="Helical" evidence="9">
    <location>
        <begin position="333"/>
        <end position="351"/>
    </location>
</feature>
<dbReference type="GO" id="GO:0008360">
    <property type="term" value="P:regulation of cell shape"/>
    <property type="evidence" value="ECO:0007669"/>
    <property type="project" value="UniProtKB-KW"/>
</dbReference>
<evidence type="ECO:0000256" key="1">
    <source>
        <dbReference type="ARBA" id="ARBA00004141"/>
    </source>
</evidence>
<feature type="transmembrane region" description="Helical" evidence="9">
    <location>
        <begin position="101"/>
        <end position="121"/>
    </location>
</feature>
<evidence type="ECO:0000313" key="11">
    <source>
        <dbReference type="Proteomes" id="UP000280298"/>
    </source>
</evidence>
<feature type="transmembrane region" description="Helical" evidence="9">
    <location>
        <begin position="34"/>
        <end position="55"/>
    </location>
</feature>
<keyword evidence="5 9" id="KW-1133">Transmembrane helix</keyword>
<evidence type="ECO:0000256" key="3">
    <source>
        <dbReference type="ARBA" id="ARBA00022692"/>
    </source>
</evidence>
<dbReference type="EMBL" id="CP034539">
    <property type="protein sequence ID" value="AZQ34735.1"/>
    <property type="molecule type" value="Genomic_DNA"/>
</dbReference>
<sequence>MTGANSFQVSGYGPERAGWTRLFARDSLARRLDWTILLAAIGLSLMGSLLVFSATRNRTELNQGDQYYFLVRHLLNAGIGFALMIGTVWLGHRTLRTAVPILYGVSVFLILLVLTPLGSTINGAHSWIKLPGGFSLQPSEFVKVTIILGMAMLLATRVDAGDKQYPDHRTVVQALGLATVPMLIVMLMPDLGSVMVMVVIVLGVLLASGASNRWVFGLIGTGTIGAIAIWQLGVLDDYQIARFAAFANPELDPAGVGYNTNQARIAIGSGGLTGSGLFHGSQTTGQFVPEQQTDFVFTVAGEELGFVGGGLIILLLGVILWRACRIARETTELYGTIVAAGIVAWFAFQSFENIGMTLGIMPVTGLPLPFVSYGGSSMFAVWVAVGLLQSIRVQRPMSA</sequence>
<dbReference type="EC" id="2.4.99.28" evidence="7"/>
<dbReference type="OrthoDB" id="9768187at2"/>
<dbReference type="Pfam" id="PF01098">
    <property type="entry name" value="FTSW_RODA_SPOVE"/>
    <property type="match status" value="1"/>
</dbReference>
<comment type="subcellular location">
    <subcellularLocation>
        <location evidence="1">Membrane</location>
        <topology evidence="1">Multi-pass membrane protein</topology>
    </subcellularLocation>
</comment>
<dbReference type="InterPro" id="IPR011923">
    <property type="entry name" value="RodA/MrdB"/>
</dbReference>
<feature type="transmembrane region" description="Helical" evidence="9">
    <location>
        <begin position="194"/>
        <end position="210"/>
    </location>
</feature>
<comment type="pathway">
    <text evidence="2">Cell wall biogenesis; peptidoglycan biosynthesis.</text>
</comment>
<comment type="catalytic activity">
    <reaction evidence="8">
        <text>[GlcNAc-(1-&gt;4)-Mur2Ac(oyl-L-Ala-gamma-D-Glu-L-Lys-D-Ala-D-Ala)](n)-di-trans,octa-cis-undecaprenyl diphosphate + beta-D-GlcNAc-(1-&gt;4)-Mur2Ac(oyl-L-Ala-gamma-D-Glu-L-Lys-D-Ala-D-Ala)-di-trans,octa-cis-undecaprenyl diphosphate = [GlcNAc-(1-&gt;4)-Mur2Ac(oyl-L-Ala-gamma-D-Glu-L-Lys-D-Ala-D-Ala)](n+1)-di-trans,octa-cis-undecaprenyl diphosphate + di-trans,octa-cis-undecaprenyl diphosphate + H(+)</text>
        <dbReference type="Rhea" id="RHEA:23708"/>
        <dbReference type="Rhea" id="RHEA-COMP:9602"/>
        <dbReference type="Rhea" id="RHEA-COMP:9603"/>
        <dbReference type="ChEBI" id="CHEBI:15378"/>
        <dbReference type="ChEBI" id="CHEBI:58405"/>
        <dbReference type="ChEBI" id="CHEBI:60033"/>
        <dbReference type="ChEBI" id="CHEBI:78435"/>
        <dbReference type="EC" id="2.4.99.28"/>
    </reaction>
</comment>
<evidence type="ECO:0000313" key="10">
    <source>
        <dbReference type="EMBL" id="AZQ34735.1"/>
    </source>
</evidence>
<evidence type="ECO:0000256" key="8">
    <source>
        <dbReference type="ARBA" id="ARBA00049902"/>
    </source>
</evidence>
<dbReference type="Proteomes" id="UP000280298">
    <property type="component" value="Chromosome"/>
</dbReference>
<dbReference type="GO" id="GO:0015648">
    <property type="term" value="F:lipid-linked peptidoglycan transporter activity"/>
    <property type="evidence" value="ECO:0007669"/>
    <property type="project" value="TreeGrafter"/>
</dbReference>
<feature type="transmembrane region" description="Helical" evidence="9">
    <location>
        <begin position="215"/>
        <end position="233"/>
    </location>
</feature>
<keyword evidence="11" id="KW-1185">Reference proteome</keyword>
<evidence type="ECO:0000256" key="2">
    <source>
        <dbReference type="ARBA" id="ARBA00004752"/>
    </source>
</evidence>
<dbReference type="PANTHER" id="PTHR30474:SF14">
    <property type="entry name" value="CELL CYCLE PROTEIN"/>
    <property type="match status" value="1"/>
</dbReference>
<organism evidence="10 11">
    <name type="scientific">Streptomyces cyaneochromogenes</name>
    <dbReference type="NCBI Taxonomy" id="2496836"/>
    <lineage>
        <taxon>Bacteria</taxon>
        <taxon>Bacillati</taxon>
        <taxon>Actinomycetota</taxon>
        <taxon>Actinomycetes</taxon>
        <taxon>Kitasatosporales</taxon>
        <taxon>Streptomycetaceae</taxon>
        <taxon>Streptomyces</taxon>
    </lineage>
</organism>
<reference evidence="10 11" key="1">
    <citation type="journal article" date="2019" name="Int. J. Syst. Evol. Microbiol.">
        <title>Streptomyces cyaneochromogenes sp. nov., a blue pigment-producing actinomycete from manganese-contaminated soil.</title>
        <authorList>
            <person name="Tang X."/>
            <person name="Zhao J."/>
            <person name="Li K."/>
            <person name="Chen Z."/>
            <person name="Sun Y."/>
            <person name="Gao J."/>
        </authorList>
    </citation>
    <scope>NUCLEOTIDE SEQUENCE [LARGE SCALE GENOMIC DNA]</scope>
    <source>
        <strain evidence="10 11">MK-45</strain>
    </source>
</reference>
<dbReference type="KEGG" id="scya:EJ357_15625"/>
<gene>
    <name evidence="10" type="primary">rodA</name>
    <name evidence="10" type="ORF">EJ357_15625</name>
</gene>
<dbReference type="NCBIfam" id="TIGR02210">
    <property type="entry name" value="rodA_shape"/>
    <property type="match status" value="1"/>
</dbReference>
<dbReference type="PANTHER" id="PTHR30474">
    <property type="entry name" value="CELL CYCLE PROTEIN"/>
    <property type="match status" value="1"/>
</dbReference>
<feature type="transmembrane region" description="Helical" evidence="9">
    <location>
        <begin position="304"/>
        <end position="321"/>
    </location>
</feature>